<accession>A0A544W7I5</accession>
<organism evidence="2 3">
    <name type="scientific">Mycolicibacterium hodleri</name>
    <dbReference type="NCBI Taxonomy" id="49897"/>
    <lineage>
        <taxon>Bacteria</taxon>
        <taxon>Bacillati</taxon>
        <taxon>Actinomycetota</taxon>
        <taxon>Actinomycetes</taxon>
        <taxon>Mycobacteriales</taxon>
        <taxon>Mycobacteriaceae</taxon>
        <taxon>Mycolicibacterium</taxon>
    </lineage>
</organism>
<dbReference type="EMBL" id="VIFX01000003">
    <property type="protein sequence ID" value="TQR88201.1"/>
    <property type="molecule type" value="Genomic_DNA"/>
</dbReference>
<feature type="transmembrane region" description="Helical" evidence="1">
    <location>
        <begin position="55"/>
        <end position="77"/>
    </location>
</feature>
<reference evidence="2 3" key="1">
    <citation type="submission" date="2018-10" db="EMBL/GenBank/DDBJ databases">
        <title>Draft genome of Mycobacterium hodleri strain B.</title>
        <authorList>
            <person name="Amande T.J."/>
            <person name="Mcgenity T.J."/>
        </authorList>
    </citation>
    <scope>NUCLEOTIDE SEQUENCE [LARGE SCALE GENOMIC DNA]</scope>
    <source>
        <strain evidence="2 3">B</strain>
    </source>
</reference>
<keyword evidence="1" id="KW-1133">Transmembrane helix</keyword>
<evidence type="ECO:0000313" key="3">
    <source>
        <dbReference type="Proteomes" id="UP000315759"/>
    </source>
</evidence>
<dbReference type="Proteomes" id="UP000315759">
    <property type="component" value="Unassembled WGS sequence"/>
</dbReference>
<name>A0A544W7I5_9MYCO</name>
<dbReference type="AlphaFoldDB" id="A0A544W7I5"/>
<keyword evidence="3" id="KW-1185">Reference proteome</keyword>
<comment type="caution">
    <text evidence="2">The sequence shown here is derived from an EMBL/GenBank/DDBJ whole genome shotgun (WGS) entry which is preliminary data.</text>
</comment>
<evidence type="ECO:0000313" key="2">
    <source>
        <dbReference type="EMBL" id="TQR88201.1"/>
    </source>
</evidence>
<evidence type="ECO:0000256" key="1">
    <source>
        <dbReference type="SAM" id="Phobius"/>
    </source>
</evidence>
<keyword evidence="1" id="KW-0472">Membrane</keyword>
<keyword evidence="1" id="KW-0812">Transmembrane</keyword>
<protein>
    <submittedName>
        <fullName evidence="2">Uncharacterized protein</fullName>
    </submittedName>
</protein>
<feature type="transmembrane region" description="Helical" evidence="1">
    <location>
        <begin position="21"/>
        <end position="43"/>
    </location>
</feature>
<gene>
    <name evidence="2" type="ORF">D8S82_03135</name>
</gene>
<proteinExistence type="predicted"/>
<sequence length="97" mass="10664">MITLPAAIEEQINRFDRQRSLMIGITNAVIAAWCAYRLIWLMYVAVTFSGFFGSLIFSFVLWGVVGIVAAALAVIFLQRAKHLRTAAEGTPSVTNEG</sequence>